<dbReference type="Proteomes" id="UP001606099">
    <property type="component" value="Unassembled WGS sequence"/>
</dbReference>
<keyword evidence="5" id="KW-1185">Reference proteome</keyword>
<reference evidence="4 5" key="1">
    <citation type="submission" date="2024-08" db="EMBL/GenBank/DDBJ databases">
        <authorList>
            <person name="Lu H."/>
        </authorList>
    </citation>
    <scope>NUCLEOTIDE SEQUENCE [LARGE SCALE GENOMIC DNA]</scope>
    <source>
        <strain evidence="4 5">BYS180W</strain>
    </source>
</reference>
<protein>
    <submittedName>
        <fullName evidence="4">PAS domain S-box protein</fullName>
    </submittedName>
</protein>
<dbReference type="SMART" id="SM00086">
    <property type="entry name" value="PAC"/>
    <property type="match status" value="3"/>
</dbReference>
<feature type="domain" description="PAC" evidence="3">
    <location>
        <begin position="562"/>
        <end position="613"/>
    </location>
</feature>
<dbReference type="InterPro" id="IPR052155">
    <property type="entry name" value="Biofilm_reg_signaling"/>
</dbReference>
<dbReference type="PROSITE" id="PS50113">
    <property type="entry name" value="PAC"/>
    <property type="match status" value="2"/>
</dbReference>
<proteinExistence type="predicted"/>
<dbReference type="Gene3D" id="3.30.565.10">
    <property type="entry name" value="Histidine kinase-like ATPase, C-terminal domain"/>
    <property type="match status" value="1"/>
</dbReference>
<organism evidence="4 5">
    <name type="scientific">Roseateles rivi</name>
    <dbReference type="NCBI Taxonomy" id="3299028"/>
    <lineage>
        <taxon>Bacteria</taxon>
        <taxon>Pseudomonadati</taxon>
        <taxon>Pseudomonadota</taxon>
        <taxon>Betaproteobacteria</taxon>
        <taxon>Burkholderiales</taxon>
        <taxon>Sphaerotilaceae</taxon>
        <taxon>Roseateles</taxon>
    </lineage>
</organism>
<evidence type="ECO:0000313" key="4">
    <source>
        <dbReference type="EMBL" id="MFG6448145.1"/>
    </source>
</evidence>
<dbReference type="InterPro" id="IPR000700">
    <property type="entry name" value="PAS-assoc_C"/>
</dbReference>
<accession>A0ABW7FUZ2</accession>
<evidence type="ECO:0000256" key="1">
    <source>
        <dbReference type="SAM" id="MobiDB-lite"/>
    </source>
</evidence>
<comment type="caution">
    <text evidence="4">The sequence shown here is derived from an EMBL/GenBank/DDBJ whole genome shotgun (WGS) entry which is preliminary data.</text>
</comment>
<name>A0ABW7FUZ2_9BURK</name>
<dbReference type="SMART" id="SM00091">
    <property type="entry name" value="PAS"/>
    <property type="match status" value="5"/>
</dbReference>
<dbReference type="Pfam" id="PF08448">
    <property type="entry name" value="PAS_4"/>
    <property type="match status" value="1"/>
</dbReference>
<feature type="domain" description="PAC" evidence="3">
    <location>
        <begin position="687"/>
        <end position="737"/>
    </location>
</feature>
<dbReference type="InterPro" id="IPR035965">
    <property type="entry name" value="PAS-like_dom_sf"/>
</dbReference>
<evidence type="ECO:0000259" key="3">
    <source>
        <dbReference type="PROSITE" id="PS50113"/>
    </source>
</evidence>
<dbReference type="Gene3D" id="3.30.450.20">
    <property type="entry name" value="PAS domain"/>
    <property type="match status" value="4"/>
</dbReference>
<evidence type="ECO:0000313" key="5">
    <source>
        <dbReference type="Proteomes" id="UP001606099"/>
    </source>
</evidence>
<dbReference type="PROSITE" id="PS50112">
    <property type="entry name" value="PAS"/>
    <property type="match status" value="1"/>
</dbReference>
<gene>
    <name evidence="4" type="ORF">ACG0Z6_07785</name>
</gene>
<dbReference type="EMBL" id="JBIGHZ010000003">
    <property type="protein sequence ID" value="MFG6448145.1"/>
    <property type="molecule type" value="Genomic_DNA"/>
</dbReference>
<dbReference type="InterPro" id="IPR000014">
    <property type="entry name" value="PAS"/>
</dbReference>
<dbReference type="Pfam" id="PF13426">
    <property type="entry name" value="PAS_9"/>
    <property type="match status" value="3"/>
</dbReference>
<dbReference type="InterPro" id="IPR011495">
    <property type="entry name" value="Sig_transdc_His_kin_sub2_dim/P"/>
</dbReference>
<dbReference type="CDD" id="cd00130">
    <property type="entry name" value="PAS"/>
    <property type="match status" value="2"/>
</dbReference>
<dbReference type="InterPro" id="IPR036890">
    <property type="entry name" value="HATPase_C_sf"/>
</dbReference>
<dbReference type="SUPFAM" id="SSF55874">
    <property type="entry name" value="ATPase domain of HSP90 chaperone/DNA topoisomerase II/histidine kinase"/>
    <property type="match status" value="1"/>
</dbReference>
<dbReference type="PANTHER" id="PTHR44757">
    <property type="entry name" value="DIGUANYLATE CYCLASE DGCP"/>
    <property type="match status" value="1"/>
</dbReference>
<evidence type="ECO:0000259" key="2">
    <source>
        <dbReference type="PROSITE" id="PS50112"/>
    </source>
</evidence>
<feature type="region of interest" description="Disordered" evidence="1">
    <location>
        <begin position="57"/>
        <end position="76"/>
    </location>
</feature>
<sequence>MLDTPQQAVLLLDDQLRVLQANALAQRALHLPANTPLPQLPPLRTGAGARLSDWLRQAAQAQREGRRSPPEPTLRQVDGSRLVFRLQALEPLSDPAWPHPACWLLRGLPGRAAAQSSSTAKSGAVGLPATPALHLLPELLTPALLYDLQGRIHHCNAAAQQALGECPEHMQQLPGELAQSLGWPELAAVPDKPLMHSVLWRDAQGAPRWARTQASAWAAAPGCVLASWVDDSANAALELARQQLEALSDLSGAALASYQDGVGWLNTQPQFYTPRRVQSSAAQGVNRDMVCPESLPAYEQLRQALKRGEHAELAYAVQHPELGRRWLRTRVTPSVLPLGQRVTTVVTLDTSAQQQALSRSELLRQELSTLMDGAGLGLACLRNGQLLRTNGAWGRMLGHEAEPAQGTPLARVFANCPPEVQQQIQQALPELDDQGVVLEFCMQEPQRWLSLALRRVSEAPDDSDAPAELIAVLTDISRLKAQQAELAQLAQDRELMFSLTDVGIAFIRGERLERANEALAAALGYRIHELSGLEHHELFESRGHYQHESALIQQALRQQGQWRGERRVRRRDGSALWMQVSMRLLRPGDALAGVIATYVNVDDRHRVQQSLLIQTERERAVLDSVLVGIVTVGRGGIEWMNRSARRMFGGVLAEFAGKPMEVVATPDPDHPFRLTHYLDELAEGQAETFECRLKARDGREFWVVGNAVVTDGGNGRQLTYALLDIERRRQAEALSERAQASLRRIIEAAPMAISLHDARTLEVLQLNQAATELVGHSGTSPHSLKGASLDALFDVQQRQAIRADMQAALQSNAVAQHEYRLHRDDQPQVWDVRMLHLSSVSDADPDSEQLLLVASDVTQQRAQEAERLQDAIAQRELLVREVHHRIKNNLQGVAGLLQQIAARRPDVKTILTEAVGQVQAIAQVYGLQVGASGSLRMAKVVEAITASVQRMFGRPIHTHIDGPLAAQAMRWTLPEAESIPIALTLNELLTNAIKHSVDAPVRCTLVCETDRVRVDIVNQGQLPEGFDLAKIPSGVSGLGLVRALLPRRSATLSLEPAGSNEVRCSVLILPPSVSLADE</sequence>
<dbReference type="InterPro" id="IPR013656">
    <property type="entry name" value="PAS_4"/>
</dbReference>
<dbReference type="NCBIfam" id="TIGR00229">
    <property type="entry name" value="sensory_box"/>
    <property type="match status" value="3"/>
</dbReference>
<dbReference type="Pfam" id="PF07568">
    <property type="entry name" value="HisKA_2"/>
    <property type="match status" value="1"/>
</dbReference>
<feature type="domain" description="PAS" evidence="2">
    <location>
        <begin position="738"/>
        <end position="777"/>
    </location>
</feature>
<dbReference type="SUPFAM" id="SSF55785">
    <property type="entry name" value="PYP-like sensor domain (PAS domain)"/>
    <property type="match status" value="4"/>
</dbReference>
<dbReference type="InterPro" id="IPR001610">
    <property type="entry name" value="PAC"/>
</dbReference>
<dbReference type="RefSeq" id="WP_394460146.1">
    <property type="nucleotide sequence ID" value="NZ_JBIGHZ010000003.1"/>
</dbReference>
<dbReference type="PANTHER" id="PTHR44757:SF2">
    <property type="entry name" value="BIOFILM ARCHITECTURE MAINTENANCE PROTEIN MBAA"/>
    <property type="match status" value="1"/>
</dbReference>